<sequence length="1685" mass="188675">MPYAVTWALGLGNVRELETPIPYFRLRGAIGWNVFRLQPEDAPPKRRRVEQGLHKRPAMAAAAETLPDDSALSFGTYSKKLALLQQEDKLQQGLLLPELAQQPTHIVMPLLNDWLQNPSQFTVTPRLLEEKNPHHRDRCLKFNAASHTYYICGVQTDGSVTGLVHSYAKPFEADKMAYKVRSSRNWPRPGYLQKEMSTTGLACLKALSSELHAEWSQKPRNEPLICAKLQSMPASSVKTLAMAHLTLSEAEIKSMWQANSSEAAKLGTHMHLLFEVFLNRGIVPLQSMEFRMLLKFLSTLGHLRAYRTEWPIFAERELLAGTIDFAFVDKVPNLGSHVQEIMQKQRQKNHSLAMTVPVIASEGSVNCTSDIAGGRLLELPCEVLKLILVHVSDPSDLSFLLGAASLFGALAFSRSTWQDEILHLWCLQGPRNHRAGSMLQLFQAWGALRAVETSYSQLHLLHQLHERLTFGWPSRSFGQRSSPHGALWSEVPMFGFADWTCRFQDVAGASSDSSASLPQDDSAVEESNLHGFLVAQDSGEHKYRPFNANGQPLAPAFMNAYNCAEYALCSDSGLDCASLFDALRKCGVPSPNTRESPGQWEAVNAYLWHYDMMLLQVEPAELMQDTALLSHANSKTAKKNKKATTTADAGQAESEDEQPSTAWTILLAQENFNSILRDELLLKATFHISLPQFKKMPAFKSLPNREALWDDMEMWNVSALLETSRLAPPFTGRDQNSARNFKTMVSFFKQCKKFTRKGPASALEARQREMISKRLESIEKADDFLSLLTKLCPAKRGPGSSLAREAAFKRQRSLQPETGPSALAMDAPEASPRQQEPEMLRRSVSYKNTLGQLLRTRKQACNDSAQKCSRRLLLNLLPGCVDLDICNAGFVIMQQLVAKLSPCQEVPKVVTDTLESLANHREQVCSEKLRLGLSEGKQLLIEAFNGARLDPKWTTNDFLKDVQRTSYYCRWLACSVLPDVHQHCRRDSSKKQPDVSTMFFMLTAAEDYIMQSWVERLMTNPPQHLSLHFDGLRVSRDSIGDVQQHIQELQEHIKQKTGFCVQIKEKQHDFFCDAVVKLARNTERLVDFPSVWKQNGNCIPCALSHLLPDSQSSELRNFVSNLEKQPGSWSYRELAQRLRVNMQPLLDADFRVPGQYLLHADNDGRAHCVAASVEVNNEFVKVWDGDLQISIGASASGSDAGSSDEGCFASETKADDSIVRPGPAILGKLKAEVEVALTERKQRVEQHLAKHHVAKVQYCPSGTKQVKAMVPRILQAAVLQGRQQSLMQEAILHEEFTAISIDATMRTNAVVLLQAMHTEAAEPVAAALSSLPPDALSQINFVACDNPSNFLKERLHEVCPNLQMVSLDPVHLAFAWEYSTWKKRTAGSRALRAVLSKLSQRDPARGADAWGEVYHGSSAFELTAAEEVYRDNIRHSSMPIQTARRILKDMDYSTPFAQRLHFIQALAALSAAHADEASKIAPGPNRKVRELLWGAASADRLEWYLNNTRARHCMKSSHHSMLHVGTSSNEALHREINAWFRETQQIHQATLKLKLFILQHAKLLSHNAAMYHHTSSQHSQATVLARAASLPAWTLQQWRAWCPEKTLGTIPPKADLPLHRERQSQQEKVRTAESQGSRQGKLTGKVKRTPFSLERRQGLRRGGVRPTIHKRPAAAEKTSRGACSS</sequence>
<feature type="region of interest" description="Disordered" evidence="1">
    <location>
        <begin position="633"/>
        <end position="659"/>
    </location>
</feature>
<evidence type="ECO:0000313" key="2">
    <source>
        <dbReference type="EMBL" id="CAJ1371694.1"/>
    </source>
</evidence>
<proteinExistence type="predicted"/>
<reference evidence="2" key="1">
    <citation type="submission" date="2023-08" db="EMBL/GenBank/DDBJ databases">
        <authorList>
            <person name="Chen Y."/>
            <person name="Shah S."/>
            <person name="Dougan E. K."/>
            <person name="Thang M."/>
            <person name="Chan C."/>
        </authorList>
    </citation>
    <scope>NUCLEOTIDE SEQUENCE</scope>
</reference>
<gene>
    <name evidence="2" type="ORF">EVOR1521_LOCUS1957</name>
</gene>
<accession>A0AA36HNN2</accession>
<dbReference type="EMBL" id="CAUJNA010000094">
    <property type="protein sequence ID" value="CAJ1371694.1"/>
    <property type="molecule type" value="Genomic_DNA"/>
</dbReference>
<feature type="region of interest" description="Disordered" evidence="1">
    <location>
        <begin position="796"/>
        <end position="841"/>
    </location>
</feature>
<name>A0AA36HNN2_9DINO</name>
<dbReference type="Proteomes" id="UP001178507">
    <property type="component" value="Unassembled WGS sequence"/>
</dbReference>
<feature type="compositionally biased region" description="Basic residues" evidence="1">
    <location>
        <begin position="1658"/>
        <end position="1672"/>
    </location>
</feature>
<evidence type="ECO:0000313" key="3">
    <source>
        <dbReference type="Proteomes" id="UP001178507"/>
    </source>
</evidence>
<feature type="region of interest" description="Disordered" evidence="1">
    <location>
        <begin position="1609"/>
        <end position="1685"/>
    </location>
</feature>
<comment type="caution">
    <text evidence="2">The sequence shown here is derived from an EMBL/GenBank/DDBJ whole genome shotgun (WGS) entry which is preliminary data.</text>
</comment>
<evidence type="ECO:0000256" key="1">
    <source>
        <dbReference type="SAM" id="MobiDB-lite"/>
    </source>
</evidence>
<keyword evidence="3" id="KW-1185">Reference proteome</keyword>
<organism evidence="2 3">
    <name type="scientific">Effrenium voratum</name>
    <dbReference type="NCBI Taxonomy" id="2562239"/>
    <lineage>
        <taxon>Eukaryota</taxon>
        <taxon>Sar</taxon>
        <taxon>Alveolata</taxon>
        <taxon>Dinophyceae</taxon>
        <taxon>Suessiales</taxon>
        <taxon>Symbiodiniaceae</taxon>
        <taxon>Effrenium</taxon>
    </lineage>
</organism>
<protein>
    <submittedName>
        <fullName evidence="2">Uncharacterized protein</fullName>
    </submittedName>
</protein>
<feature type="compositionally biased region" description="Basic and acidic residues" evidence="1">
    <location>
        <begin position="1616"/>
        <end position="1631"/>
    </location>
</feature>